<gene>
    <name evidence="1" type="ORF">Krac_4962</name>
</gene>
<organism evidence="1 2">
    <name type="scientific">Ktedonobacter racemifer DSM 44963</name>
    <dbReference type="NCBI Taxonomy" id="485913"/>
    <lineage>
        <taxon>Bacteria</taxon>
        <taxon>Bacillati</taxon>
        <taxon>Chloroflexota</taxon>
        <taxon>Ktedonobacteria</taxon>
        <taxon>Ktedonobacterales</taxon>
        <taxon>Ktedonobacteraceae</taxon>
        <taxon>Ktedonobacter</taxon>
    </lineage>
</organism>
<proteinExistence type="predicted"/>
<dbReference type="OrthoDB" id="164561at2"/>
<comment type="caution">
    <text evidence="1">The sequence shown here is derived from an EMBL/GenBank/DDBJ whole genome shotgun (WGS) entry which is preliminary data.</text>
</comment>
<reference evidence="1 2" key="1">
    <citation type="journal article" date="2011" name="Stand. Genomic Sci.">
        <title>Non-contiguous finished genome sequence and contextual data of the filamentous soil bacterium Ktedonobacter racemifer type strain (SOSP1-21).</title>
        <authorList>
            <person name="Chang Y.J."/>
            <person name="Land M."/>
            <person name="Hauser L."/>
            <person name="Chertkov O."/>
            <person name="Del Rio T.G."/>
            <person name="Nolan M."/>
            <person name="Copeland A."/>
            <person name="Tice H."/>
            <person name="Cheng J.F."/>
            <person name="Lucas S."/>
            <person name="Han C."/>
            <person name="Goodwin L."/>
            <person name="Pitluck S."/>
            <person name="Ivanova N."/>
            <person name="Ovchinikova G."/>
            <person name="Pati A."/>
            <person name="Chen A."/>
            <person name="Palaniappan K."/>
            <person name="Mavromatis K."/>
            <person name="Liolios K."/>
            <person name="Brettin T."/>
            <person name="Fiebig A."/>
            <person name="Rohde M."/>
            <person name="Abt B."/>
            <person name="Goker M."/>
            <person name="Detter J.C."/>
            <person name="Woyke T."/>
            <person name="Bristow J."/>
            <person name="Eisen J.A."/>
            <person name="Markowitz V."/>
            <person name="Hugenholtz P."/>
            <person name="Kyrpides N.C."/>
            <person name="Klenk H.P."/>
            <person name="Lapidus A."/>
        </authorList>
    </citation>
    <scope>NUCLEOTIDE SEQUENCE [LARGE SCALE GENOMIC DNA]</scope>
    <source>
        <strain evidence="2">DSM 44963</strain>
    </source>
</reference>
<name>D6TU56_KTERA</name>
<evidence type="ECO:0000313" key="1">
    <source>
        <dbReference type="EMBL" id="EFH83957.1"/>
    </source>
</evidence>
<dbReference type="EMBL" id="ADVG01000003">
    <property type="protein sequence ID" value="EFH83957.1"/>
    <property type="molecule type" value="Genomic_DNA"/>
</dbReference>
<accession>D6TU56</accession>
<dbReference type="InParanoid" id="D6TU56"/>
<dbReference type="STRING" id="485913.Krac_4962"/>
<protein>
    <submittedName>
        <fullName evidence="1">Uncharacterized protein</fullName>
    </submittedName>
</protein>
<dbReference type="RefSeq" id="WP_007915076.1">
    <property type="nucleotide sequence ID" value="NZ_ADVG01000003.1"/>
</dbReference>
<sequence length="99" mass="11354">MKEWRQAHPKATFREIEQAVAEQMSRLEARLLQETAQASSQRDWRAETEQAPRCPVCDERLLKRGKRLRNLQGRGGKEIQLERSYGMCPVCGTGLFPPG</sequence>
<evidence type="ECO:0000313" key="2">
    <source>
        <dbReference type="Proteomes" id="UP000004508"/>
    </source>
</evidence>
<dbReference type="Proteomes" id="UP000004508">
    <property type="component" value="Unassembled WGS sequence"/>
</dbReference>
<dbReference type="AlphaFoldDB" id="D6TU56"/>
<keyword evidence="2" id="KW-1185">Reference proteome</keyword>